<feature type="compositionally biased region" description="Basic residues" evidence="1">
    <location>
        <begin position="83"/>
        <end position="93"/>
    </location>
</feature>
<keyword evidence="3" id="KW-1185">Reference proteome</keyword>
<dbReference type="InParanoid" id="D8MBH5"/>
<organism evidence="2">
    <name type="scientific">Blastocystis hominis</name>
    <dbReference type="NCBI Taxonomy" id="12968"/>
    <lineage>
        <taxon>Eukaryota</taxon>
        <taxon>Sar</taxon>
        <taxon>Stramenopiles</taxon>
        <taxon>Bigyra</taxon>
        <taxon>Opalozoa</taxon>
        <taxon>Opalinata</taxon>
        <taxon>Blastocystidae</taxon>
        <taxon>Blastocystis</taxon>
    </lineage>
</organism>
<dbReference type="Proteomes" id="UP000008312">
    <property type="component" value="Unassembled WGS sequence"/>
</dbReference>
<evidence type="ECO:0000313" key="3">
    <source>
        <dbReference type="Proteomes" id="UP000008312"/>
    </source>
</evidence>
<evidence type="ECO:0000313" key="2">
    <source>
        <dbReference type="EMBL" id="CBK25414.2"/>
    </source>
</evidence>
<protein>
    <submittedName>
        <fullName evidence="2">Uncharacterized protein</fullName>
    </submittedName>
</protein>
<feature type="compositionally biased region" description="Acidic residues" evidence="1">
    <location>
        <begin position="60"/>
        <end position="79"/>
    </location>
</feature>
<name>D8MBH5_BLAHO</name>
<accession>D8MBH5</accession>
<sequence>MKAGAELASDVTDQVKKGWSVMKKRGIPLLSKFAQETKSRVQSVTDNVTAKLRRNSLEFTLDEEGMESNSDEDEDEEMEERPKKKVTMMKKKKKTEETPKSEENEDDVAYL</sequence>
<dbReference type="RefSeq" id="XP_012899462.1">
    <property type="nucleotide sequence ID" value="XM_013044008.1"/>
</dbReference>
<feature type="region of interest" description="Disordered" evidence="1">
    <location>
        <begin position="59"/>
        <end position="111"/>
    </location>
</feature>
<gene>
    <name evidence="2" type="ORF">GSBLH_T00005019001</name>
</gene>
<reference evidence="2" key="1">
    <citation type="submission" date="2010-02" db="EMBL/GenBank/DDBJ databases">
        <title>Sequencing and annotation of the Blastocystis hominis genome.</title>
        <authorList>
            <person name="Wincker P."/>
        </authorList>
    </citation>
    <scope>NUCLEOTIDE SEQUENCE</scope>
    <source>
        <strain evidence="2">Singapore isolate B</strain>
    </source>
</reference>
<dbReference type="AlphaFoldDB" id="D8MBH5"/>
<proteinExistence type="predicted"/>
<dbReference type="EMBL" id="FN668691">
    <property type="protein sequence ID" value="CBK25414.2"/>
    <property type="molecule type" value="Genomic_DNA"/>
</dbReference>
<dbReference type="GeneID" id="24922002"/>
<evidence type="ECO:0000256" key="1">
    <source>
        <dbReference type="SAM" id="MobiDB-lite"/>
    </source>
</evidence>